<keyword evidence="8" id="KW-1185">Reference proteome</keyword>
<evidence type="ECO:0000256" key="1">
    <source>
        <dbReference type="ARBA" id="ARBA00005854"/>
    </source>
</evidence>
<dbReference type="EMBL" id="ACBZ01000002">
    <property type="protein sequence ID" value="EEG50953.1"/>
    <property type="molecule type" value="Genomic_DNA"/>
</dbReference>
<dbReference type="InterPro" id="IPR036291">
    <property type="entry name" value="NAD(P)-bd_dom_sf"/>
</dbReference>
<dbReference type="InterPro" id="IPR050418">
    <property type="entry name" value="D-iso_2-hydroxyacid_DH_PdxB"/>
</dbReference>
<protein>
    <recommendedName>
        <fullName evidence="9">Glycerate dehydrogenase</fullName>
    </recommendedName>
</protein>
<dbReference type="AlphaFoldDB" id="C0CGP7"/>
<organism evidence="7 8">
    <name type="scientific">Blautia hydrogenotrophica (strain DSM 10507 / JCM 14656 / S5a33)</name>
    <name type="common">Ruminococcus hydrogenotrophicus</name>
    <dbReference type="NCBI Taxonomy" id="476272"/>
    <lineage>
        <taxon>Bacteria</taxon>
        <taxon>Bacillati</taxon>
        <taxon>Bacillota</taxon>
        <taxon>Clostridia</taxon>
        <taxon>Lachnospirales</taxon>
        <taxon>Lachnospiraceae</taxon>
        <taxon>Blautia</taxon>
    </lineage>
</organism>
<evidence type="ECO:0000256" key="4">
    <source>
        <dbReference type="RuleBase" id="RU003719"/>
    </source>
</evidence>
<dbReference type="HOGENOM" id="CLU_019796_1_3_9"/>
<dbReference type="InterPro" id="IPR006139">
    <property type="entry name" value="D-isomer_2_OHA_DH_cat_dom"/>
</dbReference>
<dbReference type="SUPFAM" id="SSF51735">
    <property type="entry name" value="NAD(P)-binding Rossmann-fold domains"/>
    <property type="match status" value="1"/>
</dbReference>
<dbReference type="GO" id="GO:0051287">
    <property type="term" value="F:NAD binding"/>
    <property type="evidence" value="ECO:0007669"/>
    <property type="project" value="InterPro"/>
</dbReference>
<dbReference type="eggNOG" id="COG1052">
    <property type="taxonomic scope" value="Bacteria"/>
</dbReference>
<dbReference type="RefSeq" id="WP_005944563.1">
    <property type="nucleotide sequence ID" value="NZ_CP136423.1"/>
</dbReference>
<evidence type="ECO:0000259" key="5">
    <source>
        <dbReference type="Pfam" id="PF00389"/>
    </source>
</evidence>
<proteinExistence type="inferred from homology"/>
<dbReference type="SUPFAM" id="SSF52283">
    <property type="entry name" value="Formate/glycerate dehydrogenase catalytic domain-like"/>
    <property type="match status" value="1"/>
</dbReference>
<dbReference type="GO" id="GO:0016616">
    <property type="term" value="F:oxidoreductase activity, acting on the CH-OH group of donors, NAD or NADP as acceptor"/>
    <property type="evidence" value="ECO:0007669"/>
    <property type="project" value="InterPro"/>
</dbReference>
<dbReference type="PATRIC" id="fig|476272.21.peg.3017"/>
<evidence type="ECO:0000256" key="3">
    <source>
        <dbReference type="ARBA" id="ARBA00023027"/>
    </source>
</evidence>
<dbReference type="PANTHER" id="PTHR43761">
    <property type="entry name" value="D-ISOMER SPECIFIC 2-HYDROXYACID DEHYDROGENASE FAMILY PROTEIN (AFU_ORTHOLOGUE AFUA_1G13630)"/>
    <property type="match status" value="1"/>
</dbReference>
<name>C0CGP7_BLAHS</name>
<dbReference type="Proteomes" id="UP000003100">
    <property type="component" value="Unassembled WGS sequence"/>
</dbReference>
<dbReference type="PANTHER" id="PTHR43761:SF1">
    <property type="entry name" value="D-ISOMER SPECIFIC 2-HYDROXYACID DEHYDROGENASE CATALYTIC DOMAIN-CONTAINING PROTEIN-RELATED"/>
    <property type="match status" value="1"/>
</dbReference>
<gene>
    <name evidence="7" type="ORF">RUMHYD_00010</name>
</gene>
<keyword evidence="3" id="KW-0520">NAD</keyword>
<dbReference type="CDD" id="cd12171">
    <property type="entry name" value="2-Hacid_dh_10"/>
    <property type="match status" value="1"/>
</dbReference>
<dbReference type="GeneID" id="86821189"/>
<dbReference type="Pfam" id="PF00389">
    <property type="entry name" value="2-Hacid_dh"/>
    <property type="match status" value="1"/>
</dbReference>
<feature type="domain" description="D-isomer specific 2-hydroxyacid dehydrogenase catalytic" evidence="5">
    <location>
        <begin position="62"/>
        <end position="344"/>
    </location>
</feature>
<sequence>MKVLVIDRYPDLAEEFQAMCAESDLEALRDLKIEYAKDTNVYRMNTFEEYVQRMEKEGPEWMEPDQEVLDKIQDADILLIQWGAVSSAVIEMGKKLKFIATIRSGCENINVDYAKKRGIQVSFAPSRLAEVVADMTVALTLSECRGIVRRNLIANHGKWTEEKYNDASHAAISNLVIGIVGYGGIARTVARRFCAGFGSKVIAYEPITSPEILKEDGVEQVELDELLRQADVVTMHARVCKETIHMIGEREFSLMKPNAIFINTARAALVDEKALIQALQTGKIRGAGLDVYEKEPLPLDSPLLSMDNVTLMPHSAGITNDILKNSLKIIKTEFERFLKREPLKFTI</sequence>
<reference evidence="7 8" key="1">
    <citation type="submission" date="2009-01" db="EMBL/GenBank/DDBJ databases">
        <authorList>
            <person name="Fulton L."/>
            <person name="Clifton S."/>
            <person name="Fulton B."/>
            <person name="Xu J."/>
            <person name="Minx P."/>
            <person name="Pepin K.H."/>
            <person name="Johnson M."/>
            <person name="Bhonagiri V."/>
            <person name="Nash W.E."/>
            <person name="Mardis E.R."/>
            <person name="Wilson R.K."/>
        </authorList>
    </citation>
    <scope>NUCLEOTIDE SEQUENCE [LARGE SCALE GENOMIC DNA]</scope>
    <source>
        <strain evidence="8">DSM 10507 / JCM 14656 / S5a33</strain>
    </source>
</reference>
<evidence type="ECO:0000313" key="8">
    <source>
        <dbReference type="Proteomes" id="UP000003100"/>
    </source>
</evidence>
<keyword evidence="2 4" id="KW-0560">Oxidoreductase</keyword>
<dbReference type="FunFam" id="3.40.50.720:FF:000203">
    <property type="entry name" value="D-3-phosphoglycerate dehydrogenase (SerA)"/>
    <property type="match status" value="1"/>
</dbReference>
<evidence type="ECO:0000256" key="2">
    <source>
        <dbReference type="ARBA" id="ARBA00023002"/>
    </source>
</evidence>
<dbReference type="Gene3D" id="3.40.50.720">
    <property type="entry name" value="NAD(P)-binding Rossmann-like Domain"/>
    <property type="match status" value="2"/>
</dbReference>
<feature type="domain" description="D-isomer specific 2-hydroxyacid dehydrogenase NAD-binding" evidence="6">
    <location>
        <begin position="138"/>
        <end position="316"/>
    </location>
</feature>
<dbReference type="InterPro" id="IPR006140">
    <property type="entry name" value="D-isomer_DH_NAD-bd"/>
</dbReference>
<evidence type="ECO:0008006" key="9">
    <source>
        <dbReference type="Google" id="ProtNLM"/>
    </source>
</evidence>
<reference evidence="7 8" key="2">
    <citation type="submission" date="2009-02" db="EMBL/GenBank/DDBJ databases">
        <title>Draft genome sequence of Blautia hydrogenotrophica DSM 10507 (Ruminococcus hydrogenotrophicus DSM 10507).</title>
        <authorList>
            <person name="Sudarsanam P."/>
            <person name="Ley R."/>
            <person name="Guruge J."/>
            <person name="Turnbaugh P.J."/>
            <person name="Mahowald M."/>
            <person name="Liep D."/>
            <person name="Gordon J."/>
        </authorList>
    </citation>
    <scope>NUCLEOTIDE SEQUENCE [LARGE SCALE GENOMIC DNA]</scope>
    <source>
        <strain evidence="8">DSM 10507 / JCM 14656 / S5a33</strain>
    </source>
</reference>
<accession>C0CGP7</accession>
<evidence type="ECO:0000259" key="6">
    <source>
        <dbReference type="Pfam" id="PF02826"/>
    </source>
</evidence>
<evidence type="ECO:0000313" key="7">
    <source>
        <dbReference type="EMBL" id="EEG50953.1"/>
    </source>
</evidence>
<comment type="similarity">
    <text evidence="1 4">Belongs to the D-isomer specific 2-hydroxyacid dehydrogenase family.</text>
</comment>
<dbReference type="Pfam" id="PF02826">
    <property type="entry name" value="2-Hacid_dh_C"/>
    <property type="match status" value="1"/>
</dbReference>